<proteinExistence type="predicted"/>
<feature type="region of interest" description="Disordered" evidence="1">
    <location>
        <begin position="1"/>
        <end position="30"/>
    </location>
</feature>
<dbReference type="Proteomes" id="UP000323067">
    <property type="component" value="Chromosome v"/>
</dbReference>
<accession>A0A2H4SP99</accession>
<evidence type="ECO:0000313" key="3">
    <source>
        <dbReference type="Proteomes" id="UP000323067"/>
    </source>
</evidence>
<dbReference type="EMBL" id="CP023325">
    <property type="protein sequence ID" value="ATY64934.1"/>
    <property type="molecule type" value="Genomic_DNA"/>
</dbReference>
<dbReference type="VEuPathDB" id="FungiDB:CCM_08118"/>
<evidence type="ECO:0000256" key="1">
    <source>
        <dbReference type="SAM" id="MobiDB-lite"/>
    </source>
</evidence>
<protein>
    <submittedName>
        <fullName evidence="2">Uncharacterized protein</fullName>
    </submittedName>
</protein>
<dbReference type="AlphaFoldDB" id="A0A2H4SP99"/>
<organism evidence="2 3">
    <name type="scientific">Cordyceps militaris</name>
    <name type="common">Caterpillar fungus</name>
    <name type="synonym">Clavaria militaris</name>
    <dbReference type="NCBI Taxonomy" id="73501"/>
    <lineage>
        <taxon>Eukaryota</taxon>
        <taxon>Fungi</taxon>
        <taxon>Dikarya</taxon>
        <taxon>Ascomycota</taxon>
        <taxon>Pezizomycotina</taxon>
        <taxon>Sordariomycetes</taxon>
        <taxon>Hypocreomycetidae</taxon>
        <taxon>Hypocreales</taxon>
        <taxon>Cordycipitaceae</taxon>
        <taxon>Cordyceps</taxon>
    </lineage>
</organism>
<evidence type="ECO:0000313" key="2">
    <source>
        <dbReference type="EMBL" id="ATY64934.1"/>
    </source>
</evidence>
<dbReference type="VEuPathDB" id="FungiDB:A9K55_005304"/>
<feature type="compositionally biased region" description="Low complexity" evidence="1">
    <location>
        <begin position="7"/>
        <end position="30"/>
    </location>
</feature>
<sequence length="103" mass="10757">MPDDKTTTTSTGTTTGATTASTGTTSTTTTTTAAAAASTNAYTSDTAGLREMVVNRDPDLMRCLAKGERDRAARLRWYGKIPSAETKGAVSAAANMLFPVYRV</sequence>
<gene>
    <name evidence="2" type="ORF">A9K55_005304</name>
</gene>
<name>A0A2H4SP99_CORMI</name>
<reference evidence="2 3" key="1">
    <citation type="journal article" date="2017" name="BMC Genomics">
        <title>Chromosome level assembly and secondary metabolite potential of the parasitic fungus Cordyceps militaris.</title>
        <authorList>
            <person name="Kramer G.J."/>
            <person name="Nodwell J.R."/>
        </authorList>
    </citation>
    <scope>NUCLEOTIDE SEQUENCE [LARGE SCALE GENOMIC DNA]</scope>
    <source>
        <strain evidence="2 3">ATCC 34164</strain>
    </source>
</reference>